<dbReference type="AlphaFoldDB" id="A0AAD9V9P0"/>
<sequence>MGRDWLSKLKLDWHQIRNTQQANPPKPKLQDIVQQFPKLFDESIPSSDYTPVTDKPTSKLDTPLPEQGNSLTFPTAEESAMQEEPKTLTRPYSRRERKPLNA</sequence>
<name>A0AAD9V9P0_ACRCE</name>
<accession>A0AAD9V9P0</accession>
<gene>
    <name evidence="2" type="ORF">P5673_009948</name>
</gene>
<evidence type="ECO:0000313" key="3">
    <source>
        <dbReference type="Proteomes" id="UP001249851"/>
    </source>
</evidence>
<proteinExistence type="predicted"/>
<reference evidence="2" key="2">
    <citation type="journal article" date="2023" name="Science">
        <title>Genomic signatures of disease resistance in endangered staghorn corals.</title>
        <authorList>
            <person name="Vollmer S.V."/>
            <person name="Selwyn J.D."/>
            <person name="Despard B.A."/>
            <person name="Roesel C.L."/>
        </authorList>
    </citation>
    <scope>NUCLEOTIDE SEQUENCE</scope>
    <source>
        <strain evidence="2">K2</strain>
    </source>
</reference>
<comment type="caution">
    <text evidence="2">The sequence shown here is derived from an EMBL/GenBank/DDBJ whole genome shotgun (WGS) entry which is preliminary data.</text>
</comment>
<keyword evidence="3" id="KW-1185">Reference proteome</keyword>
<protein>
    <submittedName>
        <fullName evidence="2">Uncharacterized protein</fullName>
    </submittedName>
</protein>
<dbReference type="Proteomes" id="UP001249851">
    <property type="component" value="Unassembled WGS sequence"/>
</dbReference>
<evidence type="ECO:0000256" key="1">
    <source>
        <dbReference type="SAM" id="MobiDB-lite"/>
    </source>
</evidence>
<reference evidence="2" key="1">
    <citation type="journal article" date="2023" name="G3 (Bethesda)">
        <title>Whole genome assembly and annotation of the endangered Caribbean coral Acropora cervicornis.</title>
        <authorList>
            <person name="Selwyn J.D."/>
            <person name="Vollmer S.V."/>
        </authorList>
    </citation>
    <scope>NUCLEOTIDE SEQUENCE</scope>
    <source>
        <strain evidence="2">K2</strain>
    </source>
</reference>
<dbReference type="EMBL" id="JARQWQ010000017">
    <property type="protein sequence ID" value="KAK2566433.1"/>
    <property type="molecule type" value="Genomic_DNA"/>
</dbReference>
<evidence type="ECO:0000313" key="2">
    <source>
        <dbReference type="EMBL" id="KAK2566433.1"/>
    </source>
</evidence>
<organism evidence="2 3">
    <name type="scientific">Acropora cervicornis</name>
    <name type="common">Staghorn coral</name>
    <dbReference type="NCBI Taxonomy" id="6130"/>
    <lineage>
        <taxon>Eukaryota</taxon>
        <taxon>Metazoa</taxon>
        <taxon>Cnidaria</taxon>
        <taxon>Anthozoa</taxon>
        <taxon>Hexacorallia</taxon>
        <taxon>Scleractinia</taxon>
        <taxon>Astrocoeniina</taxon>
        <taxon>Acroporidae</taxon>
        <taxon>Acropora</taxon>
    </lineage>
</organism>
<feature type="region of interest" description="Disordered" evidence="1">
    <location>
        <begin position="40"/>
        <end position="102"/>
    </location>
</feature>